<evidence type="ECO:0000256" key="4">
    <source>
        <dbReference type="ARBA" id="ARBA00023136"/>
    </source>
</evidence>
<dbReference type="Pfam" id="PF01094">
    <property type="entry name" value="ANF_receptor"/>
    <property type="match status" value="1"/>
</dbReference>
<organism evidence="7 8">
    <name type="scientific">Poecilia latipinna</name>
    <name type="common">sailfin molly</name>
    <dbReference type="NCBI Taxonomy" id="48699"/>
    <lineage>
        <taxon>Eukaryota</taxon>
        <taxon>Metazoa</taxon>
        <taxon>Chordata</taxon>
        <taxon>Craniata</taxon>
        <taxon>Vertebrata</taxon>
        <taxon>Euteleostomi</taxon>
        <taxon>Actinopterygii</taxon>
        <taxon>Neopterygii</taxon>
        <taxon>Teleostei</taxon>
        <taxon>Neoteleostei</taxon>
        <taxon>Acanthomorphata</taxon>
        <taxon>Ovalentaria</taxon>
        <taxon>Atherinomorphae</taxon>
        <taxon>Cyprinodontiformes</taxon>
        <taxon>Poeciliidae</taxon>
        <taxon>Poeciliinae</taxon>
        <taxon>Poecilia</taxon>
    </lineage>
</organism>
<dbReference type="Gene3D" id="3.40.50.2300">
    <property type="match status" value="1"/>
</dbReference>
<dbReference type="GeneTree" id="ENSGT00940000158016"/>
<dbReference type="InterPro" id="IPR001828">
    <property type="entry name" value="ANF_lig-bd_rcpt"/>
</dbReference>
<evidence type="ECO:0000256" key="2">
    <source>
        <dbReference type="ARBA" id="ARBA00022692"/>
    </source>
</evidence>
<accession>A0A3B3U8U2</accession>
<reference evidence="7" key="2">
    <citation type="submission" date="2025-09" db="UniProtKB">
        <authorList>
            <consortium name="Ensembl"/>
        </authorList>
    </citation>
    <scope>IDENTIFICATION</scope>
</reference>
<evidence type="ECO:0000256" key="5">
    <source>
        <dbReference type="ARBA" id="ARBA00023180"/>
    </source>
</evidence>
<dbReference type="PANTHER" id="PTHR24060">
    <property type="entry name" value="METABOTROPIC GLUTAMATE RECEPTOR"/>
    <property type="match status" value="1"/>
</dbReference>
<keyword evidence="5" id="KW-0325">Glycoprotein</keyword>
<keyword evidence="3" id="KW-1133">Transmembrane helix</keyword>
<dbReference type="AlphaFoldDB" id="A0A3B3U8U2"/>
<keyword evidence="2" id="KW-0812">Transmembrane</keyword>
<sequence>PPQSNDHLTPTPVSYTAGFYRIPVVGLTTRMSIYSDKSIHLSFLRTVPPYSHQAQVWFDLMREFRWNHIILIVSDDHEGRAAQKKLETLLEERETKTKNRNYENLDQQNFDFRRTPKAEKVLLFSQDTNLTALLLEAKDLEARVIILSASEDEAMAVYKAARQLNMTGSGYVWLVGEREMSGKALSEAPDGNAFLVFLLFISLSVVSSASIQQGEHHGAAAGLRGEHQHLADRAALQTVGTAHLLHV</sequence>
<evidence type="ECO:0000256" key="3">
    <source>
        <dbReference type="ARBA" id="ARBA00022989"/>
    </source>
</evidence>
<dbReference type="Proteomes" id="UP000261500">
    <property type="component" value="Unplaced"/>
</dbReference>
<dbReference type="STRING" id="48699.ENSPLAP00000009052"/>
<proteinExistence type="predicted"/>
<evidence type="ECO:0000256" key="1">
    <source>
        <dbReference type="ARBA" id="ARBA00004370"/>
    </source>
</evidence>
<evidence type="ECO:0000313" key="7">
    <source>
        <dbReference type="Ensembl" id="ENSPLAP00000009052.1"/>
    </source>
</evidence>
<reference evidence="7" key="1">
    <citation type="submission" date="2025-08" db="UniProtKB">
        <authorList>
            <consortium name="Ensembl"/>
        </authorList>
    </citation>
    <scope>IDENTIFICATION</scope>
</reference>
<dbReference type="InterPro" id="IPR028082">
    <property type="entry name" value="Peripla_BP_I"/>
</dbReference>
<keyword evidence="8" id="KW-1185">Reference proteome</keyword>
<protein>
    <recommendedName>
        <fullName evidence="6">Receptor ligand binding region domain-containing protein</fullName>
    </recommendedName>
</protein>
<dbReference type="InterPro" id="IPR050726">
    <property type="entry name" value="mGluR"/>
</dbReference>
<dbReference type="Ensembl" id="ENSPLAT00000001857.1">
    <property type="protein sequence ID" value="ENSPLAP00000009052.1"/>
    <property type="gene ID" value="ENSPLAG00000011738.1"/>
</dbReference>
<evidence type="ECO:0000259" key="6">
    <source>
        <dbReference type="Pfam" id="PF01094"/>
    </source>
</evidence>
<comment type="subcellular location">
    <subcellularLocation>
        <location evidence="1">Membrane</location>
    </subcellularLocation>
</comment>
<keyword evidence="4" id="KW-0472">Membrane</keyword>
<evidence type="ECO:0000313" key="8">
    <source>
        <dbReference type="Proteomes" id="UP000261500"/>
    </source>
</evidence>
<name>A0A3B3U8U2_9TELE</name>
<feature type="domain" description="Receptor ligand binding region" evidence="6">
    <location>
        <begin position="12"/>
        <end position="176"/>
    </location>
</feature>
<dbReference type="SUPFAM" id="SSF53822">
    <property type="entry name" value="Periplasmic binding protein-like I"/>
    <property type="match status" value="1"/>
</dbReference>
<dbReference type="GO" id="GO:0016020">
    <property type="term" value="C:membrane"/>
    <property type="evidence" value="ECO:0007669"/>
    <property type="project" value="UniProtKB-SubCell"/>
</dbReference>